<dbReference type="InterPro" id="IPR054105">
    <property type="entry name" value="WHD_NrtR"/>
</dbReference>
<gene>
    <name evidence="2" type="ORF">UV09_C0026G0025</name>
</gene>
<name>A0A0G1C8F5_9BACT</name>
<dbReference type="EMBL" id="LCDD01000026">
    <property type="protein sequence ID" value="KKS45913.1"/>
    <property type="molecule type" value="Genomic_DNA"/>
</dbReference>
<dbReference type="Proteomes" id="UP000034320">
    <property type="component" value="Unassembled WGS sequence"/>
</dbReference>
<comment type="caution">
    <text evidence="2">The sequence shown here is derived from an EMBL/GenBank/DDBJ whole genome shotgun (WGS) entry which is preliminary data.</text>
</comment>
<dbReference type="InterPro" id="IPR036388">
    <property type="entry name" value="WH-like_DNA-bd_sf"/>
</dbReference>
<dbReference type="InterPro" id="IPR036390">
    <property type="entry name" value="WH_DNA-bd_sf"/>
</dbReference>
<proteinExistence type="predicted"/>
<reference evidence="2 3" key="1">
    <citation type="journal article" date="2015" name="Nature">
        <title>rRNA introns, odd ribosomes, and small enigmatic genomes across a large radiation of phyla.</title>
        <authorList>
            <person name="Brown C.T."/>
            <person name="Hug L.A."/>
            <person name="Thomas B.C."/>
            <person name="Sharon I."/>
            <person name="Castelle C.J."/>
            <person name="Singh A."/>
            <person name="Wilkins M.J."/>
            <person name="Williams K.H."/>
            <person name="Banfield J.F."/>
        </authorList>
    </citation>
    <scope>NUCLEOTIDE SEQUENCE [LARGE SCALE GENOMIC DNA]</scope>
</reference>
<evidence type="ECO:0000259" key="1">
    <source>
        <dbReference type="Pfam" id="PF21906"/>
    </source>
</evidence>
<dbReference type="Pfam" id="PF21906">
    <property type="entry name" value="WHD_NrtR"/>
    <property type="match status" value="1"/>
</dbReference>
<dbReference type="Gene3D" id="1.10.10.10">
    <property type="entry name" value="Winged helix-like DNA-binding domain superfamily/Winged helix DNA-binding domain"/>
    <property type="match status" value="1"/>
</dbReference>
<dbReference type="AlphaFoldDB" id="A0A0G1C8F5"/>
<accession>A0A0G1C8F5</accession>
<sequence length="202" mass="23449">MAGSVRVKVVIFSVINQQLHLYLPAGRLSQLPISSSSSLNSIAKKIVQEVTAEKIEEGYLEQLYTFSHPVEHDTRVDIIYFYLLPSDQIKESHKQSFISYEHLSKNTAEYSAIGYAVQRLRWKLEYTNVVYSLLPKEFTLSELQKIYEAILGKNLDKRNFRRKMLSLSLLRLSGKQKTGLKARPARMYSFRHRNPMMIKVFS</sequence>
<protein>
    <recommendedName>
        <fullName evidence="1">NrtR DNA-binding winged helix domain-containing protein</fullName>
    </recommendedName>
</protein>
<evidence type="ECO:0000313" key="2">
    <source>
        <dbReference type="EMBL" id="KKS45913.1"/>
    </source>
</evidence>
<feature type="domain" description="NrtR DNA-binding winged helix" evidence="1">
    <location>
        <begin position="131"/>
        <end position="190"/>
    </location>
</feature>
<organism evidence="2 3">
    <name type="scientific">Candidatus Gottesmanbacteria bacterium GW2011_GWA2_42_18</name>
    <dbReference type="NCBI Taxonomy" id="1618442"/>
    <lineage>
        <taxon>Bacteria</taxon>
        <taxon>Candidatus Gottesmaniibacteriota</taxon>
    </lineage>
</organism>
<evidence type="ECO:0000313" key="3">
    <source>
        <dbReference type="Proteomes" id="UP000034320"/>
    </source>
</evidence>
<dbReference type="SUPFAM" id="SSF46785">
    <property type="entry name" value="Winged helix' DNA-binding domain"/>
    <property type="match status" value="1"/>
</dbReference>